<sequence>MQKMWDWCMSTMCLHLQQANATVPICSTLAQDGECTKRATVSGNRKTKFFVFEIRIEILSSNLLLRYEVAIWGTNPGSKN</sequence>
<dbReference type="AlphaFoldDB" id="A0A6B0TYJ4"/>
<reference evidence="2" key="1">
    <citation type="submission" date="2019-12" db="EMBL/GenBank/DDBJ databases">
        <title>An insight into the sialome of adult female Ixodes ricinus ticks feeding for 6 days.</title>
        <authorList>
            <person name="Perner J."/>
            <person name="Ribeiro J.M.C."/>
        </authorList>
    </citation>
    <scope>NUCLEOTIDE SEQUENCE</scope>
    <source>
        <strain evidence="2">Semi-engorged</strain>
        <tissue evidence="2">Salivary glands</tissue>
    </source>
</reference>
<accession>A0A6B0TYJ4</accession>
<evidence type="ECO:0000256" key="1">
    <source>
        <dbReference type="SAM" id="SignalP"/>
    </source>
</evidence>
<feature type="signal peptide" evidence="1">
    <location>
        <begin position="1"/>
        <end position="21"/>
    </location>
</feature>
<evidence type="ECO:0000313" key="2">
    <source>
        <dbReference type="EMBL" id="MXU84398.1"/>
    </source>
</evidence>
<proteinExistence type="predicted"/>
<dbReference type="EMBL" id="GIFC01002315">
    <property type="protein sequence ID" value="MXU84398.1"/>
    <property type="molecule type" value="Transcribed_RNA"/>
</dbReference>
<keyword evidence="1" id="KW-0732">Signal</keyword>
<protein>
    <submittedName>
        <fullName evidence="2">Putative secreted protein</fullName>
    </submittedName>
</protein>
<feature type="chain" id="PRO_5025447162" evidence="1">
    <location>
        <begin position="22"/>
        <end position="80"/>
    </location>
</feature>
<name>A0A6B0TYJ4_IXORI</name>
<organism evidence="2">
    <name type="scientific">Ixodes ricinus</name>
    <name type="common">Common tick</name>
    <name type="synonym">Acarus ricinus</name>
    <dbReference type="NCBI Taxonomy" id="34613"/>
    <lineage>
        <taxon>Eukaryota</taxon>
        <taxon>Metazoa</taxon>
        <taxon>Ecdysozoa</taxon>
        <taxon>Arthropoda</taxon>
        <taxon>Chelicerata</taxon>
        <taxon>Arachnida</taxon>
        <taxon>Acari</taxon>
        <taxon>Parasitiformes</taxon>
        <taxon>Ixodida</taxon>
        <taxon>Ixodoidea</taxon>
        <taxon>Ixodidae</taxon>
        <taxon>Ixodinae</taxon>
        <taxon>Ixodes</taxon>
    </lineage>
</organism>